<dbReference type="EMBL" id="UINC01099814">
    <property type="protein sequence ID" value="SVC59374.1"/>
    <property type="molecule type" value="Genomic_DNA"/>
</dbReference>
<protein>
    <recommendedName>
        <fullName evidence="6">TauD/TfdA-like domain-containing protein</fullName>
    </recommendedName>
</protein>
<feature type="domain" description="TauD/TfdA-like" evidence="6">
    <location>
        <begin position="5"/>
        <end position="171"/>
    </location>
</feature>
<accession>A0A382NDU1</accession>
<sequence>MLKLRNLHPEFGVEIIDIDLSEALEPNDFSQIELALERYSLVLFRNQVFDDDSQVAFSRCFGELEYDHVAYGRERRIRYIGCIGNIDENGQKMDANHERVVFSTGNEMWHSDSSFRPVPTRFSISYAYEVTPEGGELEFVSTRSAYTRLTDETKEKIENLIAIHDYVYSRSKVGPNAVT</sequence>
<name>A0A382NDU1_9ZZZZ</name>
<evidence type="ECO:0000256" key="2">
    <source>
        <dbReference type="ARBA" id="ARBA00022723"/>
    </source>
</evidence>
<dbReference type="Pfam" id="PF02668">
    <property type="entry name" value="TauD"/>
    <property type="match status" value="1"/>
</dbReference>
<keyword evidence="2" id="KW-0479">Metal-binding</keyword>
<keyword evidence="4" id="KW-0560">Oxidoreductase</keyword>
<comment type="similarity">
    <text evidence="1">Belongs to the TfdA dioxygenase family.</text>
</comment>
<dbReference type="GO" id="GO:0051213">
    <property type="term" value="F:dioxygenase activity"/>
    <property type="evidence" value="ECO:0007669"/>
    <property type="project" value="UniProtKB-KW"/>
</dbReference>
<evidence type="ECO:0000256" key="4">
    <source>
        <dbReference type="ARBA" id="ARBA00023002"/>
    </source>
</evidence>
<dbReference type="PANTHER" id="PTHR43779:SF3">
    <property type="entry name" value="(3R)-3-[(CARBOXYMETHYL)AMINO]FATTY ACID OXYGENASE_DECARBOXYLASE"/>
    <property type="match status" value="1"/>
</dbReference>
<gene>
    <name evidence="7" type="ORF">METZ01_LOCUS312228</name>
</gene>
<keyword evidence="3" id="KW-0223">Dioxygenase</keyword>
<dbReference type="InterPro" id="IPR003819">
    <property type="entry name" value="TauD/TfdA-like"/>
</dbReference>
<organism evidence="7">
    <name type="scientific">marine metagenome</name>
    <dbReference type="NCBI Taxonomy" id="408172"/>
    <lineage>
        <taxon>unclassified sequences</taxon>
        <taxon>metagenomes</taxon>
        <taxon>ecological metagenomes</taxon>
    </lineage>
</organism>
<reference evidence="7" key="1">
    <citation type="submission" date="2018-05" db="EMBL/GenBank/DDBJ databases">
        <authorList>
            <person name="Lanie J.A."/>
            <person name="Ng W.-L."/>
            <person name="Kazmierczak K.M."/>
            <person name="Andrzejewski T.M."/>
            <person name="Davidsen T.M."/>
            <person name="Wayne K.J."/>
            <person name="Tettelin H."/>
            <person name="Glass J.I."/>
            <person name="Rusch D."/>
            <person name="Podicherti R."/>
            <person name="Tsui H.-C.T."/>
            <person name="Winkler M.E."/>
        </authorList>
    </citation>
    <scope>NUCLEOTIDE SEQUENCE</scope>
</reference>
<keyword evidence="5" id="KW-0408">Iron</keyword>
<evidence type="ECO:0000313" key="7">
    <source>
        <dbReference type="EMBL" id="SVC59374.1"/>
    </source>
</evidence>
<evidence type="ECO:0000259" key="6">
    <source>
        <dbReference type="Pfam" id="PF02668"/>
    </source>
</evidence>
<evidence type="ECO:0000256" key="3">
    <source>
        <dbReference type="ARBA" id="ARBA00022964"/>
    </source>
</evidence>
<dbReference type="Gene3D" id="3.60.130.10">
    <property type="entry name" value="Clavaminate synthase-like"/>
    <property type="match status" value="1"/>
</dbReference>
<evidence type="ECO:0000256" key="5">
    <source>
        <dbReference type="ARBA" id="ARBA00023004"/>
    </source>
</evidence>
<dbReference type="PANTHER" id="PTHR43779">
    <property type="entry name" value="DIOXYGENASE RV0097-RELATED"/>
    <property type="match status" value="1"/>
</dbReference>
<dbReference type="SUPFAM" id="SSF51197">
    <property type="entry name" value="Clavaminate synthase-like"/>
    <property type="match status" value="1"/>
</dbReference>
<dbReference type="AlphaFoldDB" id="A0A382NDU1"/>
<dbReference type="InterPro" id="IPR051178">
    <property type="entry name" value="TfdA_dioxygenase"/>
</dbReference>
<dbReference type="InterPro" id="IPR042098">
    <property type="entry name" value="TauD-like_sf"/>
</dbReference>
<evidence type="ECO:0000256" key="1">
    <source>
        <dbReference type="ARBA" id="ARBA00005896"/>
    </source>
</evidence>
<proteinExistence type="inferred from homology"/>
<dbReference type="GO" id="GO:0046872">
    <property type="term" value="F:metal ion binding"/>
    <property type="evidence" value="ECO:0007669"/>
    <property type="project" value="UniProtKB-KW"/>
</dbReference>
<feature type="non-terminal residue" evidence="7">
    <location>
        <position position="179"/>
    </location>
</feature>